<evidence type="ECO:0000313" key="2">
    <source>
        <dbReference type="Proteomes" id="UP000254802"/>
    </source>
</evidence>
<organism evidence="1 2">
    <name type="scientific">Mannheimia haemolytica</name>
    <name type="common">Pasteurella haemolytica</name>
    <dbReference type="NCBI Taxonomy" id="75985"/>
    <lineage>
        <taxon>Bacteria</taxon>
        <taxon>Pseudomonadati</taxon>
        <taxon>Pseudomonadota</taxon>
        <taxon>Gammaproteobacteria</taxon>
        <taxon>Pasteurellales</taxon>
        <taxon>Pasteurellaceae</taxon>
        <taxon>Mannheimia</taxon>
    </lineage>
</organism>
<evidence type="ECO:0000313" key="1">
    <source>
        <dbReference type="EMBL" id="STY61299.1"/>
    </source>
</evidence>
<accession>A0A378N145</accession>
<dbReference type="AlphaFoldDB" id="A0A378N145"/>
<reference evidence="1 2" key="1">
    <citation type="submission" date="2018-06" db="EMBL/GenBank/DDBJ databases">
        <authorList>
            <consortium name="Pathogen Informatics"/>
            <person name="Doyle S."/>
        </authorList>
    </citation>
    <scope>NUCLEOTIDE SEQUENCE [LARGE SCALE GENOMIC DNA]</scope>
    <source>
        <strain evidence="1 2">NCTC10638</strain>
    </source>
</reference>
<dbReference type="EMBL" id="UGPN01000002">
    <property type="protein sequence ID" value="STY61299.1"/>
    <property type="molecule type" value="Genomic_DNA"/>
</dbReference>
<name>A0A378N145_MANHA</name>
<sequence>MKKHWVFCRLRSITRKKLDKLLSSRELSAALENDGYIIHQSNIAKMERCVQYLYPHIPEVLFKGLGHTQIDKLLAIRNNAEEVWAAHQFDTDINFESLWSENLSKFNEATPFQAKEFQSELITAMVEALDGKVSLKHFIWILT</sequence>
<protein>
    <submittedName>
        <fullName evidence="1">Integrating conjugative element, PFGI_1 class, ParB family protein</fullName>
    </submittedName>
</protein>
<proteinExistence type="predicted"/>
<gene>
    <name evidence="1" type="ORF">NCTC10638_02510</name>
</gene>
<dbReference type="Proteomes" id="UP000254802">
    <property type="component" value="Unassembled WGS sequence"/>
</dbReference>